<organism evidence="7">
    <name type="scientific">Aegilops tauschii</name>
    <name type="common">Tausch's goatgrass</name>
    <name type="synonym">Aegilops squarrosa</name>
    <dbReference type="NCBI Taxonomy" id="37682"/>
    <lineage>
        <taxon>Eukaryota</taxon>
        <taxon>Viridiplantae</taxon>
        <taxon>Streptophyta</taxon>
        <taxon>Embryophyta</taxon>
        <taxon>Tracheophyta</taxon>
        <taxon>Spermatophyta</taxon>
        <taxon>Magnoliopsida</taxon>
        <taxon>Liliopsida</taxon>
        <taxon>Poales</taxon>
        <taxon>Poaceae</taxon>
        <taxon>BOP clade</taxon>
        <taxon>Pooideae</taxon>
        <taxon>Triticodae</taxon>
        <taxon>Triticeae</taxon>
        <taxon>Triticinae</taxon>
        <taxon>Aegilops</taxon>
    </lineage>
</organism>
<keyword evidence="1" id="KW-0132">Cell division</keyword>
<feature type="region of interest" description="Disordered" evidence="6">
    <location>
        <begin position="1"/>
        <end position="22"/>
    </location>
</feature>
<accession>M8C915</accession>
<feature type="coiled-coil region" evidence="5">
    <location>
        <begin position="133"/>
        <end position="207"/>
    </location>
</feature>
<evidence type="ECO:0000256" key="4">
    <source>
        <dbReference type="ARBA" id="ARBA00023306"/>
    </source>
</evidence>
<sequence length="366" mass="42549">MTGGLSGAMEARSNKWDDSRIESLKKKHKLESEMSELGSPRELQREELAVSEKITGLEKKSKKAGGKKTNEIVDRIYKDFSTSVGVTNIHEYEEKQLKDAQALQGTKLSLSNQLSKLKYQQEYEQKRDMHDPTAKLNNTHESLEKKLKGMQERECHELKAEAEDWKLKSDECVAQEYEQKRDMHDPTAKLNNTHESLEKKLKGMQERECHVQLRSRQREIHEKCELEQLKLPTVNDPMDTGSSSQELDHDYSQLTEIYLQVMRLSDRDKLEAEFKQKIGNHHSTYWMKSMQLSERRGREVRTRISKNVSKVKNGEKKKTHKNVRGDLPGTDYIPQTGGASHRRRTNRPAQEQNLKTRTFCEVLNNL</sequence>
<name>M8C915_AEGTA</name>
<dbReference type="GO" id="GO:0007062">
    <property type="term" value="P:sister chromatid cohesion"/>
    <property type="evidence" value="ECO:0007669"/>
    <property type="project" value="TreeGrafter"/>
</dbReference>
<feature type="compositionally biased region" description="Basic and acidic residues" evidence="6">
    <location>
        <begin position="12"/>
        <end position="22"/>
    </location>
</feature>
<dbReference type="AlphaFoldDB" id="M8C915"/>
<dbReference type="PANTHER" id="PTHR18937">
    <property type="entry name" value="STRUCTURAL MAINTENANCE OF CHROMOSOMES SMC FAMILY MEMBER"/>
    <property type="match status" value="1"/>
</dbReference>
<feature type="region of interest" description="Disordered" evidence="6">
    <location>
        <begin position="311"/>
        <end position="354"/>
    </location>
</feature>
<dbReference type="GO" id="GO:0051301">
    <property type="term" value="P:cell division"/>
    <property type="evidence" value="ECO:0007669"/>
    <property type="project" value="UniProtKB-KW"/>
</dbReference>
<dbReference type="GO" id="GO:0003677">
    <property type="term" value="F:DNA binding"/>
    <property type="evidence" value="ECO:0007669"/>
    <property type="project" value="TreeGrafter"/>
</dbReference>
<dbReference type="EnsemblPlants" id="EMT30593">
    <property type="protein sequence ID" value="EMT30593"/>
    <property type="gene ID" value="F775_04443"/>
</dbReference>
<reference evidence="7" key="1">
    <citation type="submission" date="2015-06" db="UniProtKB">
        <authorList>
            <consortium name="EnsemblPlants"/>
        </authorList>
    </citation>
    <scope>IDENTIFICATION</scope>
</reference>
<evidence type="ECO:0000256" key="3">
    <source>
        <dbReference type="ARBA" id="ARBA00023242"/>
    </source>
</evidence>
<evidence type="ECO:0000256" key="6">
    <source>
        <dbReference type="SAM" id="MobiDB-lite"/>
    </source>
</evidence>
<evidence type="ECO:0000256" key="1">
    <source>
        <dbReference type="ARBA" id="ARBA00022618"/>
    </source>
</evidence>
<dbReference type="GO" id="GO:0008278">
    <property type="term" value="C:cohesin complex"/>
    <property type="evidence" value="ECO:0007669"/>
    <property type="project" value="TreeGrafter"/>
</dbReference>
<keyword evidence="4" id="KW-0131">Cell cycle</keyword>
<evidence type="ECO:0000256" key="2">
    <source>
        <dbReference type="ARBA" id="ARBA00022776"/>
    </source>
</evidence>
<keyword evidence="3" id="KW-0539">Nucleus</keyword>
<protein>
    <submittedName>
        <fullName evidence="7">Uncharacterized protein</fullName>
    </submittedName>
</protein>
<evidence type="ECO:0000256" key="5">
    <source>
        <dbReference type="SAM" id="Coils"/>
    </source>
</evidence>
<keyword evidence="5" id="KW-0175">Coiled coil</keyword>
<keyword evidence="2" id="KW-0498">Mitosis</keyword>
<proteinExistence type="predicted"/>
<evidence type="ECO:0000313" key="7">
    <source>
        <dbReference type="EnsemblPlants" id="EMT30593"/>
    </source>
</evidence>
<dbReference type="ExpressionAtlas" id="M8C915">
    <property type="expression patterns" value="baseline"/>
</dbReference>
<dbReference type="GO" id="GO:0005634">
    <property type="term" value="C:nucleus"/>
    <property type="evidence" value="ECO:0007669"/>
    <property type="project" value="TreeGrafter"/>
</dbReference>
<dbReference type="PANTHER" id="PTHR18937:SF12">
    <property type="entry name" value="STRUCTURAL MAINTENANCE OF CHROMOSOMES PROTEIN"/>
    <property type="match status" value="1"/>
</dbReference>